<organism evidence="1 2">
    <name type="scientific">Neomoorella stamsii</name>
    <dbReference type="NCBI Taxonomy" id="1266720"/>
    <lineage>
        <taxon>Bacteria</taxon>
        <taxon>Bacillati</taxon>
        <taxon>Bacillota</taxon>
        <taxon>Clostridia</taxon>
        <taxon>Neomoorellales</taxon>
        <taxon>Neomoorellaceae</taxon>
        <taxon>Neomoorella</taxon>
    </lineage>
</organism>
<comment type="caution">
    <text evidence="1">The sequence shown here is derived from an EMBL/GenBank/DDBJ whole genome shotgun (WGS) entry which is preliminary data.</text>
</comment>
<dbReference type="PANTHER" id="PTHR42941:SF1">
    <property type="entry name" value="SLL1037 PROTEIN"/>
    <property type="match status" value="1"/>
</dbReference>
<sequence length="335" mass="35982">MVKNHKIIAAFIVLIVGLFVVISGCSEKQAPKADKTPSKKQYNEIAIATASAGGAWYPIGAAMAEIINKDVEGTQARVQTTGGGVENVKLVNSGDVEIGITISYLAYNGYNGIEPYPVKMQDIRTMFSGLSTGVLQIVVPANSPIKSIADLKGKKVAVGPAGGGALTVLSDIFKEYGFKFSDITPSYVSYDEGVTMVSDGHVDAAVVYAALPTPAVKTLEAGKHPFRLLGLDEQTLQKLLEKYPYYISVNIPKNMYGLNEDVRAVGTPNIVIVNKNLPDDLVYKITKAFFEQANLDKIHNSHPSAKELGLNNAAKAPVPLHPGAEKFYREKGVLK</sequence>
<evidence type="ECO:0000313" key="1">
    <source>
        <dbReference type="EMBL" id="PRR70656.1"/>
    </source>
</evidence>
<dbReference type="PANTHER" id="PTHR42941">
    <property type="entry name" value="SLL1037 PROTEIN"/>
    <property type="match status" value="1"/>
</dbReference>
<dbReference type="EMBL" id="PVXL01000062">
    <property type="protein sequence ID" value="PRR70656.1"/>
    <property type="molecule type" value="Genomic_DNA"/>
</dbReference>
<dbReference type="RefSeq" id="WP_054937122.1">
    <property type="nucleotide sequence ID" value="NZ_PVXL01000062.1"/>
</dbReference>
<keyword evidence="2" id="KW-1185">Reference proteome</keyword>
<dbReference type="PROSITE" id="PS51257">
    <property type="entry name" value="PROKAR_LIPOPROTEIN"/>
    <property type="match status" value="1"/>
</dbReference>
<dbReference type="Proteomes" id="UP000239430">
    <property type="component" value="Unassembled WGS sequence"/>
</dbReference>
<dbReference type="Gene3D" id="3.40.190.10">
    <property type="entry name" value="Periplasmic binding protein-like II"/>
    <property type="match status" value="2"/>
</dbReference>
<dbReference type="SUPFAM" id="SSF53850">
    <property type="entry name" value="Periplasmic binding protein-like II"/>
    <property type="match status" value="1"/>
</dbReference>
<dbReference type="CDD" id="cd13520">
    <property type="entry name" value="PBP2_TAXI_TRAP"/>
    <property type="match status" value="1"/>
</dbReference>
<proteinExistence type="predicted"/>
<accession>A0A9X7J1T4</accession>
<evidence type="ECO:0000313" key="2">
    <source>
        <dbReference type="Proteomes" id="UP000239430"/>
    </source>
</evidence>
<dbReference type="AlphaFoldDB" id="A0A9X7J1T4"/>
<dbReference type="NCBIfam" id="TIGR02122">
    <property type="entry name" value="TRAP_TAXI"/>
    <property type="match status" value="1"/>
</dbReference>
<dbReference type="InterPro" id="IPR011852">
    <property type="entry name" value="TRAP_TAXI"/>
</dbReference>
<gene>
    <name evidence="1" type="primary">ssuA_3</name>
    <name evidence="1" type="ORF">MOST_27130</name>
</gene>
<dbReference type="Pfam" id="PF16868">
    <property type="entry name" value="NMT1_3"/>
    <property type="match status" value="1"/>
</dbReference>
<protein>
    <submittedName>
        <fullName evidence="1">Aliphatic sulfonates-binding protein</fullName>
    </submittedName>
</protein>
<name>A0A9X7J1T4_9FIRM</name>
<reference evidence="1 2" key="1">
    <citation type="submission" date="2018-03" db="EMBL/GenBank/DDBJ databases">
        <title>Genome sequence of Moorella stamsii DSM 26217.</title>
        <authorList>
            <person name="Poehlein A."/>
            <person name="Daniel R."/>
        </authorList>
    </citation>
    <scope>NUCLEOTIDE SEQUENCE [LARGE SCALE GENOMIC DNA]</scope>
    <source>
        <strain evidence="2">DSM 26217</strain>
    </source>
</reference>